<evidence type="ECO:0000313" key="1">
    <source>
        <dbReference type="EMBL" id="THF63950.1"/>
    </source>
</evidence>
<dbReference type="EMBL" id="SSOC01000005">
    <property type="protein sequence ID" value="THF63950.1"/>
    <property type="molecule type" value="Genomic_DNA"/>
</dbReference>
<gene>
    <name evidence="1" type="primary">phnH</name>
    <name evidence="1" type="ORF">E6C76_15360</name>
</gene>
<organism evidence="1 2">
    <name type="scientific">Pseudothauera nasutitermitis</name>
    <dbReference type="NCBI Taxonomy" id="2565930"/>
    <lineage>
        <taxon>Bacteria</taxon>
        <taxon>Pseudomonadati</taxon>
        <taxon>Pseudomonadota</taxon>
        <taxon>Betaproteobacteria</taxon>
        <taxon>Rhodocyclales</taxon>
        <taxon>Zoogloeaceae</taxon>
        <taxon>Pseudothauera</taxon>
    </lineage>
</organism>
<dbReference type="AlphaFoldDB" id="A0A4S4AWE5"/>
<dbReference type="InterPro" id="IPR008772">
    <property type="entry name" value="Phosphonate_metab_PhnH"/>
</dbReference>
<proteinExistence type="predicted"/>
<reference evidence="1 2" key="1">
    <citation type="submission" date="2019-04" db="EMBL/GenBank/DDBJ databases">
        <title>Azoarcus nasutitermitis sp. nov. isolated from termite nest.</title>
        <authorList>
            <person name="Lin S.-Y."/>
            <person name="Hameed A."/>
            <person name="Hsu Y.-H."/>
            <person name="Young C.-C."/>
        </authorList>
    </citation>
    <scope>NUCLEOTIDE SEQUENCE [LARGE SCALE GENOMIC DNA]</scope>
    <source>
        <strain evidence="1 2">CC-YHH838</strain>
    </source>
</reference>
<dbReference type="GO" id="GO:0019634">
    <property type="term" value="P:organic phosphonate metabolic process"/>
    <property type="evidence" value="ECO:0007669"/>
    <property type="project" value="InterPro"/>
</dbReference>
<accession>A0A4S4AWE5</accession>
<dbReference type="InterPro" id="IPR038058">
    <property type="entry name" value="PhnH-like_sp"/>
</dbReference>
<keyword evidence="2" id="KW-1185">Reference proteome</keyword>
<sequence length="202" mass="21323">MNDTATLPGFADPVHDAQRAFRALLDALARPGRIHRLPPPLRAVPGLGPAAAALALTLVDFETPVWLAPSCAPAAGFLRFHCGCPIVTEPEQAAFAFACGFAELPVLERFALGTEEEPERAATLVVEAAALGEGRALRLRGPGIAGECRTHIGGLDDEWLAARAMLHALYPCGLDLFVTCAERVCGLPRTTRIEPPCAPAEA</sequence>
<keyword evidence="1" id="KW-0456">Lyase</keyword>
<dbReference type="NCBIfam" id="TIGR03292">
    <property type="entry name" value="PhnH_redo"/>
    <property type="match status" value="1"/>
</dbReference>
<dbReference type="Pfam" id="PF05845">
    <property type="entry name" value="PhnH"/>
    <property type="match status" value="1"/>
</dbReference>
<dbReference type="PIRSF" id="PIRSF020680">
    <property type="entry name" value="PhnH"/>
    <property type="match status" value="1"/>
</dbReference>
<dbReference type="Proteomes" id="UP000308430">
    <property type="component" value="Unassembled WGS sequence"/>
</dbReference>
<protein>
    <submittedName>
        <fullName evidence="1">Phosphonate C-P lyase system protein PhnH</fullName>
    </submittedName>
</protein>
<evidence type="ECO:0000313" key="2">
    <source>
        <dbReference type="Proteomes" id="UP000308430"/>
    </source>
</evidence>
<name>A0A4S4AWE5_9RHOO</name>
<dbReference type="OrthoDB" id="9814509at2"/>
<dbReference type="SUPFAM" id="SSF159709">
    <property type="entry name" value="PhnH-like"/>
    <property type="match status" value="1"/>
</dbReference>
<dbReference type="GO" id="GO:0016829">
    <property type="term" value="F:lyase activity"/>
    <property type="evidence" value="ECO:0007669"/>
    <property type="project" value="UniProtKB-KW"/>
</dbReference>
<dbReference type="RefSeq" id="WP_136349108.1">
    <property type="nucleotide sequence ID" value="NZ_SSOC01000005.1"/>
</dbReference>
<dbReference type="Gene3D" id="3.40.50.11310">
    <property type="entry name" value="Bacterial phosphonate metabolism protein PhnH"/>
    <property type="match status" value="1"/>
</dbReference>
<comment type="caution">
    <text evidence="1">The sequence shown here is derived from an EMBL/GenBank/DDBJ whole genome shotgun (WGS) entry which is preliminary data.</text>
</comment>